<organism evidence="1">
    <name type="scientific">Rhizophora mucronata</name>
    <name type="common">Asiatic mangrove</name>
    <dbReference type="NCBI Taxonomy" id="61149"/>
    <lineage>
        <taxon>Eukaryota</taxon>
        <taxon>Viridiplantae</taxon>
        <taxon>Streptophyta</taxon>
        <taxon>Embryophyta</taxon>
        <taxon>Tracheophyta</taxon>
        <taxon>Spermatophyta</taxon>
        <taxon>Magnoliopsida</taxon>
        <taxon>eudicotyledons</taxon>
        <taxon>Gunneridae</taxon>
        <taxon>Pentapetalae</taxon>
        <taxon>rosids</taxon>
        <taxon>fabids</taxon>
        <taxon>Malpighiales</taxon>
        <taxon>Rhizophoraceae</taxon>
        <taxon>Rhizophora</taxon>
    </lineage>
</organism>
<accession>A0A2P2QTT8</accession>
<reference evidence="1" key="1">
    <citation type="submission" date="2018-02" db="EMBL/GenBank/DDBJ databases">
        <title>Rhizophora mucronata_Transcriptome.</title>
        <authorList>
            <person name="Meera S.P."/>
            <person name="Sreeshan A."/>
            <person name="Augustine A."/>
        </authorList>
    </citation>
    <scope>NUCLEOTIDE SEQUENCE</scope>
    <source>
        <tissue evidence="1">Leaf</tissue>
    </source>
</reference>
<dbReference type="EMBL" id="GGEC01089948">
    <property type="protein sequence ID" value="MBX70432.1"/>
    <property type="molecule type" value="Transcribed_RNA"/>
</dbReference>
<name>A0A2P2QTT8_RHIMU</name>
<protein>
    <submittedName>
        <fullName evidence="1">Uncharacterized protein</fullName>
    </submittedName>
</protein>
<proteinExistence type="predicted"/>
<dbReference type="AlphaFoldDB" id="A0A2P2QTT8"/>
<sequence>MQTLLGSTCRIKYQIFDYSSLSIFHHSCCH</sequence>
<evidence type="ECO:0000313" key="1">
    <source>
        <dbReference type="EMBL" id="MBX70432.1"/>
    </source>
</evidence>